<dbReference type="InterPro" id="IPR000182">
    <property type="entry name" value="GNAT_dom"/>
</dbReference>
<dbReference type="Pfam" id="PF00583">
    <property type="entry name" value="Acetyltransf_1"/>
    <property type="match status" value="1"/>
</dbReference>
<feature type="domain" description="N-acetyltransferase" evidence="1">
    <location>
        <begin position="3"/>
        <end position="142"/>
    </location>
</feature>
<feature type="non-terminal residue" evidence="2">
    <location>
        <position position="142"/>
    </location>
</feature>
<protein>
    <submittedName>
        <fullName evidence="2">GNAT family N-acetyltransferase</fullName>
    </submittedName>
</protein>
<dbReference type="EMBL" id="JAGQNX010000076">
    <property type="protein sequence ID" value="MCA9308392.1"/>
    <property type="molecule type" value="Genomic_DNA"/>
</dbReference>
<dbReference type="PANTHER" id="PTHR43617">
    <property type="entry name" value="L-AMINO ACID N-ACETYLTRANSFERASE"/>
    <property type="match status" value="1"/>
</dbReference>
<gene>
    <name evidence="2" type="ORF">KC980_02685</name>
</gene>
<dbReference type="SUPFAM" id="SSF55729">
    <property type="entry name" value="Acyl-CoA N-acyltransferases (Nat)"/>
    <property type="match status" value="1"/>
</dbReference>
<dbReference type="Gene3D" id="3.40.630.30">
    <property type="match status" value="1"/>
</dbReference>
<proteinExistence type="predicted"/>
<dbReference type="GO" id="GO:0016747">
    <property type="term" value="F:acyltransferase activity, transferring groups other than amino-acyl groups"/>
    <property type="evidence" value="ECO:0007669"/>
    <property type="project" value="InterPro"/>
</dbReference>
<dbReference type="PANTHER" id="PTHR43617:SF34">
    <property type="entry name" value="PUTATIVE-RELATED"/>
    <property type="match status" value="1"/>
</dbReference>
<evidence type="ECO:0000313" key="2">
    <source>
        <dbReference type="EMBL" id="MCA9308392.1"/>
    </source>
</evidence>
<evidence type="ECO:0000313" key="3">
    <source>
        <dbReference type="Proteomes" id="UP000740557"/>
    </source>
</evidence>
<dbReference type="InterPro" id="IPR050276">
    <property type="entry name" value="MshD_Acetyltransferase"/>
</dbReference>
<dbReference type="AlphaFoldDB" id="A0A955EBR9"/>
<dbReference type="PROSITE" id="PS51186">
    <property type="entry name" value="GNAT"/>
    <property type="match status" value="1"/>
</dbReference>
<accession>A0A955EBR9</accession>
<dbReference type="CDD" id="cd04301">
    <property type="entry name" value="NAT_SF"/>
    <property type="match status" value="1"/>
</dbReference>
<name>A0A955EBR9_UNCKA</name>
<reference evidence="2" key="1">
    <citation type="submission" date="2020-04" db="EMBL/GenBank/DDBJ databases">
        <authorList>
            <person name="Zhang T."/>
        </authorList>
    </citation>
    <scope>NUCLEOTIDE SEQUENCE</scope>
    <source>
        <strain evidence="2">HKST-UBA79</strain>
    </source>
</reference>
<dbReference type="InterPro" id="IPR016181">
    <property type="entry name" value="Acyl_CoA_acyltransferase"/>
</dbReference>
<organism evidence="2 3">
    <name type="scientific">candidate division WWE3 bacterium</name>
    <dbReference type="NCBI Taxonomy" id="2053526"/>
    <lineage>
        <taxon>Bacteria</taxon>
        <taxon>Katanobacteria</taxon>
    </lineage>
</organism>
<sequence length="142" mass="15902">MSVVIRPSTPNDAKAIYDINRLTWLETYPNEDFNITYADVSSVFSSQSRVADIEDITNYTGCKETYCSMVADVDSKIVGYAFALKDATKNTLKSLYILPEQQGRGLGSALLSSMDSWFTSTNNTYLTVAKYNVPAIKFYEKN</sequence>
<evidence type="ECO:0000259" key="1">
    <source>
        <dbReference type="PROSITE" id="PS51186"/>
    </source>
</evidence>
<reference evidence="2" key="2">
    <citation type="journal article" date="2021" name="Microbiome">
        <title>Successional dynamics and alternative stable states in a saline activated sludge microbial community over 9 years.</title>
        <authorList>
            <person name="Wang Y."/>
            <person name="Ye J."/>
            <person name="Ju F."/>
            <person name="Liu L."/>
            <person name="Boyd J.A."/>
            <person name="Deng Y."/>
            <person name="Parks D.H."/>
            <person name="Jiang X."/>
            <person name="Yin X."/>
            <person name="Woodcroft B.J."/>
            <person name="Tyson G.W."/>
            <person name="Hugenholtz P."/>
            <person name="Polz M.F."/>
            <person name="Zhang T."/>
        </authorList>
    </citation>
    <scope>NUCLEOTIDE SEQUENCE</scope>
    <source>
        <strain evidence="2">HKST-UBA79</strain>
    </source>
</reference>
<comment type="caution">
    <text evidence="2">The sequence shown here is derived from an EMBL/GenBank/DDBJ whole genome shotgun (WGS) entry which is preliminary data.</text>
</comment>
<dbReference type="Proteomes" id="UP000740557">
    <property type="component" value="Unassembled WGS sequence"/>
</dbReference>